<protein>
    <submittedName>
        <fullName evidence="2">Uncharacterized protein</fullName>
    </submittedName>
</protein>
<feature type="transmembrane region" description="Helical" evidence="1">
    <location>
        <begin position="123"/>
        <end position="140"/>
    </location>
</feature>
<dbReference type="AlphaFoldDB" id="A0A8E2J831"/>
<sequence length="366" mass="40500">MALVGSCFDHDISIPKLVPRNVAVNTTTTAATAIRIVRTPWPIVTALMVFSCVLAAFSIRRTAKDIERSRIKYDSRGHTNMKARLPDMPWLIAVIWFINFVRAIVALAYLLKDLIHGKRLPSIGVLITFTSLMANATHIYEGKILYYLGFISAGIAIVGCALYIVNGVLAWLFDANINKSVQLIVTVGCDGNLFTLGNPLDYLCGNLLPTQLIYKVTPGDTAFFVGYYFGVFTLSLVVLFPMIRLCLKYICCAEQFEDYRVDMLQKARSGVFVVAFVGGMFAIISAVLNSQDYDASYLDCSHTKPDQGYFSGCNTTASILVPGGNAGFISIWAQERYDADKDPDSEEEEKDLINAWVDNIITGLER</sequence>
<keyword evidence="1" id="KW-1133">Transmembrane helix</keyword>
<proteinExistence type="predicted"/>
<name>A0A8E2J831_9PEZI</name>
<feature type="transmembrane region" description="Helical" evidence="1">
    <location>
        <begin position="225"/>
        <end position="247"/>
    </location>
</feature>
<keyword evidence="3" id="KW-1185">Reference proteome</keyword>
<feature type="transmembrane region" description="Helical" evidence="1">
    <location>
        <begin position="267"/>
        <end position="288"/>
    </location>
</feature>
<reference evidence="2 3" key="1">
    <citation type="journal article" date="2016" name="Nat. Commun.">
        <title>Ectomycorrhizal ecology is imprinted in the genome of the dominant symbiotic fungus Cenococcum geophilum.</title>
        <authorList>
            <consortium name="DOE Joint Genome Institute"/>
            <person name="Peter M."/>
            <person name="Kohler A."/>
            <person name="Ohm R.A."/>
            <person name="Kuo A."/>
            <person name="Krutzmann J."/>
            <person name="Morin E."/>
            <person name="Arend M."/>
            <person name="Barry K.W."/>
            <person name="Binder M."/>
            <person name="Choi C."/>
            <person name="Clum A."/>
            <person name="Copeland A."/>
            <person name="Grisel N."/>
            <person name="Haridas S."/>
            <person name="Kipfer T."/>
            <person name="LaButti K."/>
            <person name="Lindquist E."/>
            <person name="Lipzen A."/>
            <person name="Maire R."/>
            <person name="Meier B."/>
            <person name="Mihaltcheva S."/>
            <person name="Molinier V."/>
            <person name="Murat C."/>
            <person name="Poggeler S."/>
            <person name="Quandt C.A."/>
            <person name="Sperisen C."/>
            <person name="Tritt A."/>
            <person name="Tisserant E."/>
            <person name="Crous P.W."/>
            <person name="Henrissat B."/>
            <person name="Nehls U."/>
            <person name="Egli S."/>
            <person name="Spatafora J.W."/>
            <person name="Grigoriev I.V."/>
            <person name="Martin F.M."/>
        </authorList>
    </citation>
    <scope>NUCLEOTIDE SEQUENCE [LARGE SCALE GENOMIC DNA]</scope>
    <source>
        <strain evidence="2 3">CBS 459.81</strain>
    </source>
</reference>
<keyword evidence="1" id="KW-0472">Membrane</keyword>
<evidence type="ECO:0000313" key="3">
    <source>
        <dbReference type="Proteomes" id="UP000250266"/>
    </source>
</evidence>
<feature type="transmembrane region" description="Helical" evidence="1">
    <location>
        <begin position="90"/>
        <end position="111"/>
    </location>
</feature>
<feature type="transmembrane region" description="Helical" evidence="1">
    <location>
        <begin position="147"/>
        <end position="173"/>
    </location>
</feature>
<evidence type="ECO:0000313" key="2">
    <source>
        <dbReference type="EMBL" id="OCK72903.1"/>
    </source>
</evidence>
<keyword evidence="1" id="KW-0812">Transmembrane</keyword>
<organism evidence="2 3">
    <name type="scientific">Lepidopterella palustris CBS 459.81</name>
    <dbReference type="NCBI Taxonomy" id="1314670"/>
    <lineage>
        <taxon>Eukaryota</taxon>
        <taxon>Fungi</taxon>
        <taxon>Dikarya</taxon>
        <taxon>Ascomycota</taxon>
        <taxon>Pezizomycotina</taxon>
        <taxon>Dothideomycetes</taxon>
        <taxon>Pleosporomycetidae</taxon>
        <taxon>Mytilinidiales</taxon>
        <taxon>Argynnaceae</taxon>
        <taxon>Lepidopterella</taxon>
    </lineage>
</organism>
<gene>
    <name evidence="2" type="ORF">K432DRAFT_411251</name>
</gene>
<evidence type="ECO:0000256" key="1">
    <source>
        <dbReference type="SAM" id="Phobius"/>
    </source>
</evidence>
<accession>A0A8E2J831</accession>
<dbReference type="Proteomes" id="UP000250266">
    <property type="component" value="Unassembled WGS sequence"/>
</dbReference>
<feature type="transmembrane region" description="Helical" evidence="1">
    <location>
        <begin position="41"/>
        <end position="59"/>
    </location>
</feature>
<dbReference type="EMBL" id="KV746207">
    <property type="protein sequence ID" value="OCK72903.1"/>
    <property type="molecule type" value="Genomic_DNA"/>
</dbReference>